<comment type="caution">
    <text evidence="1">The sequence shown here is derived from an EMBL/GenBank/DDBJ whole genome shotgun (WGS) entry which is preliminary data.</text>
</comment>
<name>A0A9P9DER3_9HYPO</name>
<evidence type="ECO:0008006" key="3">
    <source>
        <dbReference type="Google" id="ProtNLM"/>
    </source>
</evidence>
<accession>A0A9P9DER3</accession>
<dbReference type="SUPFAM" id="SSF159245">
    <property type="entry name" value="AttH-like"/>
    <property type="match status" value="1"/>
</dbReference>
<dbReference type="EMBL" id="JAGMUU010000033">
    <property type="protein sequence ID" value="KAH7118045.1"/>
    <property type="molecule type" value="Genomic_DNA"/>
</dbReference>
<dbReference type="Pfam" id="PF17186">
    <property type="entry name" value="Lipocalin_9"/>
    <property type="match status" value="1"/>
</dbReference>
<dbReference type="Gene3D" id="2.40.370.10">
    <property type="entry name" value="AttH-like domain"/>
    <property type="match status" value="2"/>
</dbReference>
<dbReference type="Proteomes" id="UP000717696">
    <property type="component" value="Unassembled WGS sequence"/>
</dbReference>
<keyword evidence="2" id="KW-1185">Reference proteome</keyword>
<dbReference type="OrthoDB" id="5295747at2759"/>
<dbReference type="InterPro" id="IPR023374">
    <property type="entry name" value="AttH-like_dom_sf"/>
</dbReference>
<dbReference type="PANTHER" id="PTHR40617:SF1">
    <property type="entry name" value="ATTH DOMAIN-CONTAINING PROTEIN-RELATED"/>
    <property type="match status" value="1"/>
</dbReference>
<evidence type="ECO:0000313" key="2">
    <source>
        <dbReference type="Proteomes" id="UP000717696"/>
    </source>
</evidence>
<evidence type="ECO:0000313" key="1">
    <source>
        <dbReference type="EMBL" id="KAH7118045.1"/>
    </source>
</evidence>
<reference evidence="1" key="1">
    <citation type="journal article" date="2021" name="Nat. Commun.">
        <title>Genetic determinants of endophytism in the Arabidopsis root mycobiome.</title>
        <authorList>
            <person name="Mesny F."/>
            <person name="Miyauchi S."/>
            <person name="Thiergart T."/>
            <person name="Pickel B."/>
            <person name="Atanasova L."/>
            <person name="Karlsson M."/>
            <person name="Huettel B."/>
            <person name="Barry K.W."/>
            <person name="Haridas S."/>
            <person name="Chen C."/>
            <person name="Bauer D."/>
            <person name="Andreopoulos W."/>
            <person name="Pangilinan J."/>
            <person name="LaButti K."/>
            <person name="Riley R."/>
            <person name="Lipzen A."/>
            <person name="Clum A."/>
            <person name="Drula E."/>
            <person name="Henrissat B."/>
            <person name="Kohler A."/>
            <person name="Grigoriev I.V."/>
            <person name="Martin F.M."/>
            <person name="Hacquard S."/>
        </authorList>
    </citation>
    <scope>NUCLEOTIDE SEQUENCE</scope>
    <source>
        <strain evidence="1">MPI-CAGE-AT-0021</strain>
    </source>
</reference>
<dbReference type="AlphaFoldDB" id="A0A9P9DER3"/>
<sequence length="342" mass="37458">MVQFRPETGGLGSETLPATVDFAKSHESPVEGSFWASAFLHGSDNHDYLVLSHVMAPLPFWPKEKTVYRASILDITDPSRYKMFEFFAHDPKAFASSGSLDAQYADYGFRATDPKDPLSDIRTWSSVPGAEFDLTFSLSSPAILNGGLGHFQGFTGPLPNTPPGPVPAVNQWSMPAGKVVSGHIVIDGAKVTVDADKSLTWYDRQWGVAPFDWTWFQLHLNSGTTDIPMSVWWWKAKDGVKGFATIREDGGIQKVVPIVSLEPSNRTYTSKLSGNVYPLDWTLVMVDGTKLELSSVREDQELVSPEGEFPAYGGYIEVKGIYGGRQPVTGYGVVEVVPPGSF</sequence>
<dbReference type="InterPro" id="IPR053112">
    <property type="entry name" value="Fungal_Dehydratase/Hydratase"/>
</dbReference>
<gene>
    <name evidence="1" type="ORF">B0J13DRAFT_613175</name>
</gene>
<proteinExistence type="predicted"/>
<protein>
    <recommendedName>
        <fullName evidence="3">AttH domain-containing protein</fullName>
    </recommendedName>
</protein>
<dbReference type="PANTHER" id="PTHR40617">
    <property type="entry name" value="TERPENE CYCLASE ASQC"/>
    <property type="match status" value="1"/>
</dbReference>
<organism evidence="1 2">
    <name type="scientific">Dactylonectria estremocensis</name>
    <dbReference type="NCBI Taxonomy" id="1079267"/>
    <lineage>
        <taxon>Eukaryota</taxon>
        <taxon>Fungi</taxon>
        <taxon>Dikarya</taxon>
        <taxon>Ascomycota</taxon>
        <taxon>Pezizomycotina</taxon>
        <taxon>Sordariomycetes</taxon>
        <taxon>Hypocreomycetidae</taxon>
        <taxon>Hypocreales</taxon>
        <taxon>Nectriaceae</taxon>
        <taxon>Dactylonectria</taxon>
    </lineage>
</organism>